<feature type="domain" description="Enhanced disease resistance 4-like N-terminal" evidence="3">
    <location>
        <begin position="8"/>
        <end position="41"/>
    </location>
</feature>
<reference evidence="4 5" key="1">
    <citation type="journal article" date="2024" name="G3 (Bethesda)">
        <title>Genome assembly of Hibiscus sabdariffa L. provides insights into metabolisms of medicinal natural products.</title>
        <authorList>
            <person name="Kim T."/>
        </authorList>
    </citation>
    <scope>NUCLEOTIDE SEQUENCE [LARGE SCALE GENOMIC DNA]</scope>
    <source>
        <strain evidence="4">TK-2024</strain>
        <tissue evidence="4">Old leaves</tissue>
    </source>
</reference>
<feature type="region of interest" description="Disordered" evidence="1">
    <location>
        <begin position="835"/>
        <end position="907"/>
    </location>
</feature>
<evidence type="ECO:0000256" key="1">
    <source>
        <dbReference type="SAM" id="MobiDB-lite"/>
    </source>
</evidence>
<comment type="caution">
    <text evidence="4">The sequence shown here is derived from an EMBL/GenBank/DDBJ whole genome shotgun (WGS) entry which is preliminary data.</text>
</comment>
<dbReference type="InterPro" id="IPR055126">
    <property type="entry name" value="EDR4-like_N"/>
</dbReference>
<sequence>MATATPPKVRLVTCPKCLLVLPEVTDFHVYKCGGCDTILVAKSKKAIAKSTYFLQETDASKSEHGKSISSGLQEVLPSPSESWSSQESGGNQDISIGSRSEENLSVEGQHNGRYKKDQNTSSYSNGDGESDRDMLDKSRSNEGQQNATELLQTESLGRYKKDHNTSGDSDGDDKTDCSQLVENFRFPKISLISKNVNSQQVQTGCTPAINQVPALQSSAFKFPAKLLVYQRRPKTSLQSVSLPSQQADFCLHQESSTGFSQVSSSSGGALADVQEPSAVSLSVHSSQESSTGFSQVSKNPGGALANVQELSVGNPDISSRVLSNTQECFADKFHVSVSTKDSSSDGQSSSEDKISGGQGSSTSLVSSFKPMEAFDDCNDQQIGVSIEGSVSTELHHENEKSMLAAETNLEAEGNDNTLQLEGVNSELGTSIKIDSNPRGSRVAFVPSSVVLLNVCRSPLPSEALMLTMEVFLPMMKWMATSLISNYIPFKIVQKKHNEMEKNGKWHRDEPLEPVMQHRLPRSWPRPKRDRYPSQVPLSQRAPLRGYESACPSHESRVEFPFDSALHPFEKAKYSEEENMKMLRMVHELQDQISRTCNLNGKTNVSASTDIPWKQKHYNNHHEPPDDENFYAAYNGKRGWNQRCRISHVPFSESAINTRHGIDNTCSCFHPQAWKHSQQLPPPMFPQNRGFCRAGPGHSCYNSYSSFPLVPEDIWSLLFLIGPLQLPADFLLFKRRFHQLRCGACSKVLKFSLQNGSHIIPYELVAAEPPLSEVEDCSHAINARISGFASSSRGCMQAYHFSYSNDYGHSFNRSCSTDGNTAKFHHLQNSNAYVQNMPSSSSKPMETFHSGRPSRSKKVLGIEGSQPRTRGSMLHRLTGNSSLSQVLKGRRPSISDTSSLHSGRKTQD</sequence>
<protein>
    <submittedName>
        <fullName evidence="4">Uncharacterized protein</fullName>
    </submittedName>
</protein>
<evidence type="ECO:0000313" key="4">
    <source>
        <dbReference type="EMBL" id="KAK8985972.1"/>
    </source>
</evidence>
<evidence type="ECO:0000259" key="2">
    <source>
        <dbReference type="Pfam" id="PF11331"/>
    </source>
</evidence>
<name>A0ABR2PC10_9ROSI</name>
<feature type="domain" description="Probable zinc-ribbon" evidence="2">
    <location>
        <begin position="723"/>
        <end position="752"/>
    </location>
</feature>
<organism evidence="4 5">
    <name type="scientific">Hibiscus sabdariffa</name>
    <name type="common">roselle</name>
    <dbReference type="NCBI Taxonomy" id="183260"/>
    <lineage>
        <taxon>Eukaryota</taxon>
        <taxon>Viridiplantae</taxon>
        <taxon>Streptophyta</taxon>
        <taxon>Embryophyta</taxon>
        <taxon>Tracheophyta</taxon>
        <taxon>Spermatophyta</taxon>
        <taxon>Magnoliopsida</taxon>
        <taxon>eudicotyledons</taxon>
        <taxon>Gunneridae</taxon>
        <taxon>Pentapetalae</taxon>
        <taxon>rosids</taxon>
        <taxon>malvids</taxon>
        <taxon>Malvales</taxon>
        <taxon>Malvaceae</taxon>
        <taxon>Malvoideae</taxon>
        <taxon>Hibiscus</taxon>
    </lineage>
</organism>
<evidence type="ECO:0000259" key="3">
    <source>
        <dbReference type="Pfam" id="PF22910"/>
    </source>
</evidence>
<dbReference type="Proteomes" id="UP001396334">
    <property type="component" value="Unassembled WGS sequence"/>
</dbReference>
<dbReference type="InterPro" id="IPR040244">
    <property type="entry name" value="EDR4-like"/>
</dbReference>
<keyword evidence="5" id="KW-1185">Reference proteome</keyword>
<dbReference type="Pfam" id="PF11331">
    <property type="entry name" value="Zn_ribbon_12"/>
    <property type="match status" value="1"/>
</dbReference>
<feature type="compositionally biased region" description="Polar residues" evidence="1">
    <location>
        <begin position="89"/>
        <end position="98"/>
    </location>
</feature>
<feature type="region of interest" description="Disordered" evidence="1">
    <location>
        <begin position="58"/>
        <end position="176"/>
    </location>
</feature>
<feature type="compositionally biased region" description="Low complexity" evidence="1">
    <location>
        <begin position="338"/>
        <end position="349"/>
    </location>
</feature>
<feature type="region of interest" description="Disordered" evidence="1">
    <location>
        <begin position="338"/>
        <end position="365"/>
    </location>
</feature>
<dbReference type="InterPro" id="IPR021480">
    <property type="entry name" value="Zinc_ribbon_12"/>
</dbReference>
<dbReference type="Pfam" id="PF22910">
    <property type="entry name" value="EDR4-like_1st"/>
    <property type="match status" value="1"/>
</dbReference>
<gene>
    <name evidence="4" type="ORF">V6N11_037691</name>
</gene>
<feature type="compositionally biased region" description="Polar residues" evidence="1">
    <location>
        <begin position="141"/>
        <end position="155"/>
    </location>
</feature>
<dbReference type="PANTHER" id="PTHR31105:SF38">
    <property type="entry name" value="PROTEIN ENHANCED DISEASE RESISTANCE 4"/>
    <property type="match status" value="1"/>
</dbReference>
<accession>A0ABR2PC10</accession>
<feature type="compositionally biased region" description="Basic and acidic residues" evidence="1">
    <location>
        <begin position="129"/>
        <end position="140"/>
    </location>
</feature>
<dbReference type="PANTHER" id="PTHR31105">
    <property type="entry name" value="EXTRA-LARGE G-PROTEIN-LIKE"/>
    <property type="match status" value="1"/>
</dbReference>
<dbReference type="EMBL" id="JBBPBN010000066">
    <property type="protein sequence ID" value="KAK8985972.1"/>
    <property type="molecule type" value="Genomic_DNA"/>
</dbReference>
<evidence type="ECO:0000313" key="5">
    <source>
        <dbReference type="Proteomes" id="UP001396334"/>
    </source>
</evidence>
<proteinExistence type="predicted"/>
<feature type="compositionally biased region" description="Low complexity" evidence="1">
    <location>
        <begin position="77"/>
        <end position="88"/>
    </location>
</feature>